<evidence type="ECO:0008006" key="2">
    <source>
        <dbReference type="Google" id="ProtNLM"/>
    </source>
</evidence>
<dbReference type="AlphaFoldDB" id="A0A645CWF0"/>
<name>A0A645CWF0_9ZZZZ</name>
<evidence type="ECO:0000313" key="1">
    <source>
        <dbReference type="EMBL" id="MPM81178.1"/>
    </source>
</evidence>
<sequence length="158" mass="17158">MKKSKKIGFLGLTIALLAAPLSSASFADSSITDSSIIVSEEGLGINVESPISQSNITLDNVLVRSSLRASSGYTNGKKRSVGGGKLWAQWENDGSDFRAVYTHNTKTHRCTAQNDTNDSDSYNGKYFKRSAWVSKGTTAYSPWIYQTLFGNKVFAATK</sequence>
<dbReference type="EMBL" id="VSSQ01030598">
    <property type="protein sequence ID" value="MPM81178.1"/>
    <property type="molecule type" value="Genomic_DNA"/>
</dbReference>
<proteinExistence type="predicted"/>
<reference evidence="1" key="1">
    <citation type="submission" date="2019-08" db="EMBL/GenBank/DDBJ databases">
        <authorList>
            <person name="Kucharzyk K."/>
            <person name="Murdoch R.W."/>
            <person name="Higgins S."/>
            <person name="Loffler F."/>
        </authorList>
    </citation>
    <scope>NUCLEOTIDE SEQUENCE</scope>
</reference>
<comment type="caution">
    <text evidence="1">The sequence shown here is derived from an EMBL/GenBank/DDBJ whole genome shotgun (WGS) entry which is preliminary data.</text>
</comment>
<protein>
    <recommendedName>
        <fullName evidence="2">Bacteriocin</fullName>
    </recommendedName>
</protein>
<gene>
    <name evidence="1" type="ORF">SDC9_128230</name>
</gene>
<accession>A0A645CWF0</accession>
<organism evidence="1">
    <name type="scientific">bioreactor metagenome</name>
    <dbReference type="NCBI Taxonomy" id="1076179"/>
    <lineage>
        <taxon>unclassified sequences</taxon>
        <taxon>metagenomes</taxon>
        <taxon>ecological metagenomes</taxon>
    </lineage>
</organism>